<dbReference type="AlphaFoldDB" id="A0A9P8RK68"/>
<name>A0A9P8RK68_9PEZI</name>
<protein>
    <submittedName>
        <fullName evidence="1">Uncharacterized protein</fullName>
    </submittedName>
</protein>
<dbReference type="RefSeq" id="XP_045951195.1">
    <property type="nucleotide sequence ID" value="XM_046104312.1"/>
</dbReference>
<dbReference type="Proteomes" id="UP000758603">
    <property type="component" value="Unassembled WGS sequence"/>
</dbReference>
<gene>
    <name evidence="1" type="ORF">BKA67DRAFT_587280</name>
</gene>
<evidence type="ECO:0000313" key="1">
    <source>
        <dbReference type="EMBL" id="KAH6643265.1"/>
    </source>
</evidence>
<keyword evidence="2" id="KW-1185">Reference proteome</keyword>
<evidence type="ECO:0000313" key="2">
    <source>
        <dbReference type="Proteomes" id="UP000758603"/>
    </source>
</evidence>
<comment type="caution">
    <text evidence="1">The sequence shown here is derived from an EMBL/GenBank/DDBJ whole genome shotgun (WGS) entry which is preliminary data.</text>
</comment>
<sequence length="81" mass="9157">MISGSTTYYTSHIYDAAWCKGRGLRGRIGVIASTIGPKMQGAILNGWFNLSSLVQFTCTTGNCQWDVFHPHYQEQLPRRYV</sequence>
<organism evidence="1 2">
    <name type="scientific">Truncatella angustata</name>
    <dbReference type="NCBI Taxonomy" id="152316"/>
    <lineage>
        <taxon>Eukaryota</taxon>
        <taxon>Fungi</taxon>
        <taxon>Dikarya</taxon>
        <taxon>Ascomycota</taxon>
        <taxon>Pezizomycotina</taxon>
        <taxon>Sordariomycetes</taxon>
        <taxon>Xylariomycetidae</taxon>
        <taxon>Amphisphaeriales</taxon>
        <taxon>Sporocadaceae</taxon>
        <taxon>Truncatella</taxon>
    </lineage>
</organism>
<accession>A0A9P8RK68</accession>
<reference evidence="1" key="1">
    <citation type="journal article" date="2021" name="Nat. Commun.">
        <title>Genetic determinants of endophytism in the Arabidopsis root mycobiome.</title>
        <authorList>
            <person name="Mesny F."/>
            <person name="Miyauchi S."/>
            <person name="Thiergart T."/>
            <person name="Pickel B."/>
            <person name="Atanasova L."/>
            <person name="Karlsson M."/>
            <person name="Huettel B."/>
            <person name="Barry K.W."/>
            <person name="Haridas S."/>
            <person name="Chen C."/>
            <person name="Bauer D."/>
            <person name="Andreopoulos W."/>
            <person name="Pangilinan J."/>
            <person name="LaButti K."/>
            <person name="Riley R."/>
            <person name="Lipzen A."/>
            <person name="Clum A."/>
            <person name="Drula E."/>
            <person name="Henrissat B."/>
            <person name="Kohler A."/>
            <person name="Grigoriev I.V."/>
            <person name="Martin F.M."/>
            <person name="Hacquard S."/>
        </authorList>
    </citation>
    <scope>NUCLEOTIDE SEQUENCE</scope>
    <source>
        <strain evidence="1">MPI-SDFR-AT-0073</strain>
    </source>
</reference>
<dbReference type="OrthoDB" id="5376804at2759"/>
<dbReference type="GeneID" id="70133203"/>
<proteinExistence type="predicted"/>
<dbReference type="EMBL" id="JAGPXC010000013">
    <property type="protein sequence ID" value="KAH6643265.1"/>
    <property type="molecule type" value="Genomic_DNA"/>
</dbReference>